<feature type="transmembrane region" description="Helical" evidence="2">
    <location>
        <begin position="193"/>
        <end position="213"/>
    </location>
</feature>
<evidence type="ECO:0000313" key="3">
    <source>
        <dbReference type="EMBL" id="SEN72501.1"/>
    </source>
</evidence>
<name>A0A1H8IVN4_9EURY</name>
<accession>A0A1H8IVN4</accession>
<dbReference type="RefSeq" id="WP_092658737.1">
    <property type="nucleotide sequence ID" value="NZ_FOCX01000004.1"/>
</dbReference>
<feature type="transmembrane region" description="Helical" evidence="2">
    <location>
        <begin position="87"/>
        <end position="106"/>
    </location>
</feature>
<keyword evidence="2" id="KW-1133">Transmembrane helix</keyword>
<keyword evidence="2" id="KW-0472">Membrane</keyword>
<evidence type="ECO:0000313" key="4">
    <source>
        <dbReference type="Proteomes" id="UP000198775"/>
    </source>
</evidence>
<feature type="transmembrane region" description="Helical" evidence="2">
    <location>
        <begin position="152"/>
        <end position="181"/>
    </location>
</feature>
<sequence length="371" mass="38161">MSLSGPVRLCVQYVTAVTALWLAFHFGILSGTLAPLLHLDGWGQPLVIPVMAVLYLLILAPLSQIVVITTDPSGGSAASVWEEVTGVSLVATVAGALAGGGLVFGVPDWLSTTLPLVALSAAVVTFVLLGDAVSVQGLDTAFLSAAATTHLFVVPVALSLLVGGIGLVLAVPVAIIALLVVRGWLGTNSPIDRCVSVSLAVVFALVAGGVMAYDLSGPRPATDLDTEATANLSAAENRTYSITDYGFRSLSVPIGTVSVDNAFGFERTADVPAYTACLYDTGGKRIQTTAGHGPVLVVGNDEYASPVDQVRLAGGEHHQYGVVVLLDSVEGRSLAEIRDLGTVPVRRADSCPGTTDGPALVLVPDGERGRR</sequence>
<dbReference type="EMBL" id="FOCX01000004">
    <property type="protein sequence ID" value="SEN72501.1"/>
    <property type="molecule type" value="Genomic_DNA"/>
</dbReference>
<dbReference type="OrthoDB" id="236970at2157"/>
<dbReference type="Proteomes" id="UP000198775">
    <property type="component" value="Unassembled WGS sequence"/>
</dbReference>
<feature type="transmembrane region" description="Helical" evidence="2">
    <location>
        <begin position="46"/>
        <end position="67"/>
    </location>
</feature>
<feature type="transmembrane region" description="Helical" evidence="2">
    <location>
        <begin position="12"/>
        <end position="34"/>
    </location>
</feature>
<gene>
    <name evidence="3" type="ORF">SAMN05216388_1004288</name>
</gene>
<keyword evidence="2" id="KW-0812">Transmembrane</keyword>
<reference evidence="4" key="1">
    <citation type="submission" date="2016-10" db="EMBL/GenBank/DDBJ databases">
        <authorList>
            <person name="Varghese N."/>
            <person name="Submissions S."/>
        </authorList>
    </citation>
    <scope>NUCLEOTIDE SEQUENCE [LARGE SCALE GENOMIC DNA]</scope>
    <source>
        <strain evidence="4">IBRC-M 10043</strain>
    </source>
</reference>
<organism evidence="3 4">
    <name type="scientific">Halorientalis persicus</name>
    <dbReference type="NCBI Taxonomy" id="1367881"/>
    <lineage>
        <taxon>Archaea</taxon>
        <taxon>Methanobacteriati</taxon>
        <taxon>Methanobacteriota</taxon>
        <taxon>Stenosarchaea group</taxon>
        <taxon>Halobacteria</taxon>
        <taxon>Halobacteriales</taxon>
        <taxon>Haloarculaceae</taxon>
        <taxon>Halorientalis</taxon>
    </lineage>
</organism>
<protein>
    <submittedName>
        <fullName evidence="3">Uncharacterized protein</fullName>
    </submittedName>
</protein>
<dbReference type="AlphaFoldDB" id="A0A1H8IVN4"/>
<keyword evidence="4" id="KW-1185">Reference proteome</keyword>
<proteinExistence type="predicted"/>
<evidence type="ECO:0000256" key="1">
    <source>
        <dbReference type="SAM" id="MobiDB-lite"/>
    </source>
</evidence>
<evidence type="ECO:0000256" key="2">
    <source>
        <dbReference type="SAM" id="Phobius"/>
    </source>
</evidence>
<feature type="region of interest" description="Disordered" evidence="1">
    <location>
        <begin position="351"/>
        <end position="371"/>
    </location>
</feature>
<feature type="transmembrane region" description="Helical" evidence="2">
    <location>
        <begin position="113"/>
        <end position="132"/>
    </location>
</feature>